<dbReference type="CDD" id="cd16841">
    <property type="entry name" value="RraA_family"/>
    <property type="match status" value="1"/>
</dbReference>
<feature type="binding site" evidence="9">
    <location>
        <position position="96"/>
    </location>
    <ligand>
        <name>Mg(2+)</name>
        <dbReference type="ChEBI" id="CHEBI:18420"/>
    </ligand>
</feature>
<dbReference type="PANTHER" id="PTHR33254">
    <property type="entry name" value="4-HYDROXY-4-METHYL-2-OXOGLUTARATE ALDOLASE 3-RELATED"/>
    <property type="match status" value="1"/>
</dbReference>
<dbReference type="RefSeq" id="WP_188646585.1">
    <property type="nucleotide sequence ID" value="NZ_BMHQ01000002.1"/>
</dbReference>
<dbReference type="GO" id="GO:0046872">
    <property type="term" value="F:metal ion binding"/>
    <property type="evidence" value="ECO:0007669"/>
    <property type="project" value="UniProtKB-KW"/>
</dbReference>
<dbReference type="GO" id="GO:0008948">
    <property type="term" value="F:oxaloacetate decarboxylase activity"/>
    <property type="evidence" value="ECO:0007669"/>
    <property type="project" value="UniProtKB-EC"/>
</dbReference>
<dbReference type="InterPro" id="IPR036704">
    <property type="entry name" value="RraA/RraA-like_sf"/>
</dbReference>
<sequence length="158" mass="16892">MKTADLCDHYKGALQVCAPMFRSFGGKRRFAGPITTVKVWEDNVLVRQAIETAPEGSIIIVDGGGSKRCALLGDRLAAIAVSRGIAGMIIHGCVRDTADLAQLDLGVLALDSMPLKSKKEGKGERDLSVRFGGVIWEPGHWAAVDEDGIVLAPHPMEL</sequence>
<accession>A0A8J2YA93</accession>
<keyword evidence="12" id="KW-1185">Reference proteome</keyword>
<comment type="catalytic activity">
    <reaction evidence="8 10">
        <text>oxaloacetate + H(+) = pyruvate + CO2</text>
        <dbReference type="Rhea" id="RHEA:15641"/>
        <dbReference type="ChEBI" id="CHEBI:15361"/>
        <dbReference type="ChEBI" id="CHEBI:15378"/>
        <dbReference type="ChEBI" id="CHEBI:16452"/>
        <dbReference type="ChEBI" id="CHEBI:16526"/>
        <dbReference type="EC" id="4.1.1.112"/>
    </reaction>
</comment>
<comment type="cofactor">
    <cofactor evidence="9">
        <name>Mg(2+)</name>
        <dbReference type="ChEBI" id="CHEBI:18420"/>
    </cofactor>
</comment>
<comment type="cofactor">
    <cofactor evidence="2 10">
        <name>a divalent metal cation</name>
        <dbReference type="ChEBI" id="CHEBI:60240"/>
    </cofactor>
</comment>
<dbReference type="GO" id="GO:0051252">
    <property type="term" value="P:regulation of RNA metabolic process"/>
    <property type="evidence" value="ECO:0007669"/>
    <property type="project" value="InterPro"/>
</dbReference>
<dbReference type="NCBIfam" id="NF006875">
    <property type="entry name" value="PRK09372.1"/>
    <property type="match status" value="1"/>
</dbReference>
<reference evidence="11" key="1">
    <citation type="journal article" date="2014" name="Int. J. Syst. Evol. Microbiol.">
        <title>Complete genome sequence of Corynebacterium casei LMG S-19264T (=DSM 44701T), isolated from a smear-ripened cheese.</title>
        <authorList>
            <consortium name="US DOE Joint Genome Institute (JGI-PGF)"/>
            <person name="Walter F."/>
            <person name="Albersmeier A."/>
            <person name="Kalinowski J."/>
            <person name="Ruckert C."/>
        </authorList>
    </citation>
    <scope>NUCLEOTIDE SEQUENCE</scope>
    <source>
        <strain evidence="11">CGMCC 1.15179</strain>
    </source>
</reference>
<comment type="subunit">
    <text evidence="4 10">Homotrimer.</text>
</comment>
<feature type="binding site" evidence="9">
    <location>
        <position position="95"/>
    </location>
    <ligand>
        <name>substrate</name>
    </ligand>
</feature>
<dbReference type="SUPFAM" id="SSF89562">
    <property type="entry name" value="RraA-like"/>
    <property type="match status" value="1"/>
</dbReference>
<keyword evidence="5 9" id="KW-0479">Metal-binding</keyword>
<keyword evidence="6 10" id="KW-0456">Lyase</keyword>
<evidence type="ECO:0000256" key="9">
    <source>
        <dbReference type="PIRSR" id="PIRSR605493-1"/>
    </source>
</evidence>
<dbReference type="EMBL" id="BMHQ01000002">
    <property type="protein sequence ID" value="GGE09009.1"/>
    <property type="molecule type" value="Genomic_DNA"/>
</dbReference>
<dbReference type="NCBIfam" id="TIGR01935">
    <property type="entry name" value="NOT-MenG"/>
    <property type="match status" value="1"/>
</dbReference>
<dbReference type="GO" id="GO:0008428">
    <property type="term" value="F:ribonuclease inhibitor activity"/>
    <property type="evidence" value="ECO:0007669"/>
    <property type="project" value="InterPro"/>
</dbReference>
<comment type="caution">
    <text evidence="11">The sequence shown here is derived from an EMBL/GenBank/DDBJ whole genome shotgun (WGS) entry which is preliminary data.</text>
</comment>
<dbReference type="Pfam" id="PF03737">
    <property type="entry name" value="RraA-like"/>
    <property type="match status" value="1"/>
</dbReference>
<evidence type="ECO:0000256" key="3">
    <source>
        <dbReference type="ARBA" id="ARBA00008621"/>
    </source>
</evidence>
<keyword evidence="9" id="KW-0460">Magnesium</keyword>
<evidence type="ECO:0000256" key="8">
    <source>
        <dbReference type="ARBA" id="ARBA00047973"/>
    </source>
</evidence>
<evidence type="ECO:0000256" key="7">
    <source>
        <dbReference type="ARBA" id="ARBA00025046"/>
    </source>
</evidence>
<dbReference type="PANTHER" id="PTHR33254:SF4">
    <property type="entry name" value="4-HYDROXY-4-METHYL-2-OXOGLUTARATE ALDOLASE 3-RELATED"/>
    <property type="match status" value="1"/>
</dbReference>
<evidence type="ECO:0000256" key="10">
    <source>
        <dbReference type="RuleBase" id="RU004338"/>
    </source>
</evidence>
<reference evidence="11" key="2">
    <citation type="submission" date="2020-09" db="EMBL/GenBank/DDBJ databases">
        <authorList>
            <person name="Sun Q."/>
            <person name="Zhou Y."/>
        </authorList>
    </citation>
    <scope>NUCLEOTIDE SEQUENCE</scope>
    <source>
        <strain evidence="11">CGMCC 1.15179</strain>
    </source>
</reference>
<evidence type="ECO:0000313" key="11">
    <source>
        <dbReference type="EMBL" id="GGE09009.1"/>
    </source>
</evidence>
<organism evidence="11 12">
    <name type="scientific">Marinithermofilum abyssi</name>
    <dbReference type="NCBI Taxonomy" id="1571185"/>
    <lineage>
        <taxon>Bacteria</taxon>
        <taxon>Bacillati</taxon>
        <taxon>Bacillota</taxon>
        <taxon>Bacilli</taxon>
        <taxon>Bacillales</taxon>
        <taxon>Thermoactinomycetaceae</taxon>
        <taxon>Marinithermofilum</taxon>
    </lineage>
</organism>
<dbReference type="InterPro" id="IPR010203">
    <property type="entry name" value="RraA"/>
</dbReference>
<gene>
    <name evidence="11" type="primary">rraA</name>
    <name evidence="11" type="ORF">GCM10011571_07950</name>
</gene>
<dbReference type="GO" id="GO:0047443">
    <property type="term" value="F:4-hydroxy-4-methyl-2-oxoglutarate aldolase activity"/>
    <property type="evidence" value="ECO:0007669"/>
    <property type="project" value="UniProtKB-EC"/>
</dbReference>
<dbReference type="AlphaFoldDB" id="A0A8J2YA93"/>
<evidence type="ECO:0000313" key="12">
    <source>
        <dbReference type="Proteomes" id="UP000625210"/>
    </source>
</evidence>
<feature type="binding site" evidence="9">
    <location>
        <begin position="73"/>
        <end position="76"/>
    </location>
    <ligand>
        <name>substrate</name>
    </ligand>
</feature>
<evidence type="ECO:0000256" key="5">
    <source>
        <dbReference type="ARBA" id="ARBA00022723"/>
    </source>
</evidence>
<evidence type="ECO:0000256" key="2">
    <source>
        <dbReference type="ARBA" id="ARBA00001968"/>
    </source>
</evidence>
<proteinExistence type="inferred from homology"/>
<dbReference type="Proteomes" id="UP000625210">
    <property type="component" value="Unassembled WGS sequence"/>
</dbReference>
<evidence type="ECO:0000256" key="6">
    <source>
        <dbReference type="ARBA" id="ARBA00023239"/>
    </source>
</evidence>
<protein>
    <recommendedName>
        <fullName evidence="10">4-hydroxy-4-methyl-2-oxoglutarate aldolase</fullName>
        <shortName evidence="10">HMG aldolase</shortName>
        <ecNumber evidence="10">4.1.1.112</ecNumber>
        <ecNumber evidence="10">4.1.3.17</ecNumber>
    </recommendedName>
    <alternativeName>
        <fullName evidence="10">Oxaloacetate decarboxylase</fullName>
    </alternativeName>
</protein>
<dbReference type="InterPro" id="IPR005493">
    <property type="entry name" value="RraA/RraA-like"/>
</dbReference>
<comment type="similarity">
    <text evidence="3 10">Belongs to the class II aldolase/RraA-like family.</text>
</comment>
<evidence type="ECO:0000256" key="4">
    <source>
        <dbReference type="ARBA" id="ARBA00011233"/>
    </source>
</evidence>
<evidence type="ECO:0000256" key="1">
    <source>
        <dbReference type="ARBA" id="ARBA00001342"/>
    </source>
</evidence>
<comment type="function">
    <text evidence="7 10">Catalyzes the aldol cleavage of 4-hydroxy-4-methyl-2-oxoglutarate (HMG) into 2 molecules of pyruvate. Also contains a secondary oxaloacetate (OAA) decarboxylase activity due to the common pyruvate enolate transition state formed following C-C bond cleavage in the retro-aldol and decarboxylation reactions.</text>
</comment>
<dbReference type="Gene3D" id="3.50.30.40">
    <property type="entry name" value="Ribonuclease E inhibitor RraA/RraA-like"/>
    <property type="match status" value="1"/>
</dbReference>
<dbReference type="EC" id="4.1.1.112" evidence="10"/>
<dbReference type="EC" id="4.1.3.17" evidence="10"/>
<name>A0A8J2YA93_9BACL</name>
<comment type="catalytic activity">
    <reaction evidence="1 10">
        <text>4-hydroxy-4-methyl-2-oxoglutarate = 2 pyruvate</text>
        <dbReference type="Rhea" id="RHEA:22748"/>
        <dbReference type="ChEBI" id="CHEBI:15361"/>
        <dbReference type="ChEBI" id="CHEBI:58276"/>
        <dbReference type="EC" id="4.1.3.17"/>
    </reaction>
</comment>